<name>A0A5J5FTX2_9GAMM</name>
<evidence type="ECO:0000256" key="2">
    <source>
        <dbReference type="ARBA" id="ARBA00023315"/>
    </source>
</evidence>
<gene>
    <name evidence="4" type="ORF">FJU30_20600</name>
</gene>
<dbReference type="InterPro" id="IPR016181">
    <property type="entry name" value="Acyl_CoA_acyltransferase"/>
</dbReference>
<dbReference type="Proteomes" id="UP000335415">
    <property type="component" value="Unassembled WGS sequence"/>
</dbReference>
<dbReference type="InterPro" id="IPR000182">
    <property type="entry name" value="GNAT_dom"/>
</dbReference>
<keyword evidence="1 4" id="KW-0808">Transferase</keyword>
<keyword evidence="5" id="KW-1185">Reference proteome</keyword>
<dbReference type="PANTHER" id="PTHR43877:SF2">
    <property type="entry name" value="AMINOALKYLPHOSPHONATE N-ACETYLTRANSFERASE-RELATED"/>
    <property type="match status" value="1"/>
</dbReference>
<reference evidence="4 5" key="1">
    <citation type="submission" date="2019-09" db="EMBL/GenBank/DDBJ databases">
        <authorList>
            <person name="Li Y."/>
        </authorList>
    </citation>
    <scope>NUCLEOTIDE SEQUENCE [LARGE SCALE GENOMIC DNA]</scope>
    <source>
        <strain evidence="4 5">L3-3HA</strain>
    </source>
</reference>
<evidence type="ECO:0000256" key="1">
    <source>
        <dbReference type="ARBA" id="ARBA00022679"/>
    </source>
</evidence>
<dbReference type="SUPFAM" id="SSF55729">
    <property type="entry name" value="Acyl-CoA N-acyltransferases (Nat)"/>
    <property type="match status" value="1"/>
</dbReference>
<dbReference type="OrthoDB" id="7356080at2"/>
<dbReference type="GO" id="GO:0016747">
    <property type="term" value="F:acyltransferase activity, transferring groups other than amino-acyl groups"/>
    <property type="evidence" value="ECO:0007669"/>
    <property type="project" value="InterPro"/>
</dbReference>
<evidence type="ECO:0000313" key="5">
    <source>
        <dbReference type="Proteomes" id="UP000335415"/>
    </source>
</evidence>
<dbReference type="Gene3D" id="3.40.630.30">
    <property type="match status" value="1"/>
</dbReference>
<dbReference type="InterPro" id="IPR050832">
    <property type="entry name" value="Bact_Acetyltransf"/>
</dbReference>
<proteinExistence type="predicted"/>
<organism evidence="4 5">
    <name type="scientific">Affinibrenneria salicis</name>
    <dbReference type="NCBI Taxonomy" id="2590031"/>
    <lineage>
        <taxon>Bacteria</taxon>
        <taxon>Pseudomonadati</taxon>
        <taxon>Pseudomonadota</taxon>
        <taxon>Gammaproteobacteria</taxon>
        <taxon>Enterobacterales</taxon>
        <taxon>Pectobacteriaceae</taxon>
        <taxon>Affinibrenneria</taxon>
    </lineage>
</organism>
<dbReference type="CDD" id="cd04301">
    <property type="entry name" value="NAT_SF"/>
    <property type="match status" value="1"/>
</dbReference>
<dbReference type="EMBL" id="VYKJ01000013">
    <property type="protein sequence ID" value="KAA8996613.1"/>
    <property type="molecule type" value="Genomic_DNA"/>
</dbReference>
<evidence type="ECO:0000259" key="3">
    <source>
        <dbReference type="PROSITE" id="PS51186"/>
    </source>
</evidence>
<dbReference type="AlphaFoldDB" id="A0A5J5FTX2"/>
<dbReference type="Pfam" id="PF13673">
    <property type="entry name" value="Acetyltransf_10"/>
    <property type="match status" value="1"/>
</dbReference>
<dbReference type="RefSeq" id="WP_150436857.1">
    <property type="nucleotide sequence ID" value="NZ_VYKJ01000013.1"/>
</dbReference>
<keyword evidence="2" id="KW-0012">Acyltransferase</keyword>
<accession>A0A5J5FTX2</accession>
<dbReference type="PROSITE" id="PS51186">
    <property type="entry name" value="GNAT"/>
    <property type="match status" value="1"/>
</dbReference>
<protein>
    <submittedName>
        <fullName evidence="4">GNAT family N-acetyltransferase</fullName>
    </submittedName>
</protein>
<dbReference type="PANTHER" id="PTHR43877">
    <property type="entry name" value="AMINOALKYLPHOSPHONATE N-ACETYLTRANSFERASE-RELATED-RELATED"/>
    <property type="match status" value="1"/>
</dbReference>
<feature type="domain" description="N-acetyltransferase" evidence="3">
    <location>
        <begin position="1"/>
        <end position="158"/>
    </location>
</feature>
<evidence type="ECO:0000313" key="4">
    <source>
        <dbReference type="EMBL" id="KAA8996613.1"/>
    </source>
</evidence>
<sequence>MAVRHAHPDEAESLWRVRNESIRSSCKEIYDDETIAAFTPDLMPEGYRRAIAATPFFVIDDPFTRQPVATGFLDIEACSVEAIFTLPQYQRRGFATQILNAIKAESKRREIQKLYLSSTPNAVPFYQKNGFNILKISEYFSGTANRALRCVEMSADLD</sequence>
<comment type="caution">
    <text evidence="4">The sequence shown here is derived from an EMBL/GenBank/DDBJ whole genome shotgun (WGS) entry which is preliminary data.</text>
</comment>